<accession>A0A504Y380</accession>
<reference evidence="4 5" key="1">
    <citation type="submission" date="2019-04" db="EMBL/GenBank/DDBJ databases">
        <title>Annotation for the trematode Fasciola gigantica.</title>
        <authorList>
            <person name="Choi Y.-J."/>
        </authorList>
    </citation>
    <scope>NUCLEOTIDE SEQUENCE [LARGE SCALE GENOMIC DNA]</scope>
    <source>
        <strain evidence="4">Uganda_cow_1</strain>
    </source>
</reference>
<evidence type="ECO:0008006" key="6">
    <source>
        <dbReference type="Google" id="ProtNLM"/>
    </source>
</evidence>
<dbReference type="Proteomes" id="UP000316759">
    <property type="component" value="Unassembled WGS sequence"/>
</dbReference>
<dbReference type="AlphaFoldDB" id="A0A504Y380"/>
<dbReference type="GO" id="GO:0006139">
    <property type="term" value="P:nucleobase-containing compound metabolic process"/>
    <property type="evidence" value="ECO:0007669"/>
    <property type="project" value="InterPro"/>
</dbReference>
<comment type="caution">
    <text evidence="4">The sequence shown here is derived from an EMBL/GenBank/DDBJ whole genome shotgun (WGS) entry which is preliminary data.</text>
</comment>
<gene>
    <name evidence="4" type="ORF">FGIG_10279</name>
</gene>
<dbReference type="PANTHER" id="PTHR23359">
    <property type="entry name" value="NUCLEOTIDE KINASE"/>
    <property type="match status" value="1"/>
</dbReference>
<proteinExistence type="predicted"/>
<evidence type="ECO:0000313" key="5">
    <source>
        <dbReference type="Proteomes" id="UP000316759"/>
    </source>
</evidence>
<dbReference type="GO" id="GO:0005524">
    <property type="term" value="F:ATP binding"/>
    <property type="evidence" value="ECO:0007669"/>
    <property type="project" value="InterPro"/>
</dbReference>
<evidence type="ECO:0000256" key="1">
    <source>
        <dbReference type="ARBA" id="ARBA00022679"/>
    </source>
</evidence>
<dbReference type="STRING" id="46835.A0A504Y380"/>
<dbReference type="InterPro" id="IPR027417">
    <property type="entry name" value="P-loop_NTPase"/>
</dbReference>
<keyword evidence="1" id="KW-0808">Transferase</keyword>
<evidence type="ECO:0000256" key="2">
    <source>
        <dbReference type="ARBA" id="ARBA00022741"/>
    </source>
</evidence>
<organism evidence="4 5">
    <name type="scientific">Fasciola gigantica</name>
    <name type="common">Giant liver fluke</name>
    <dbReference type="NCBI Taxonomy" id="46835"/>
    <lineage>
        <taxon>Eukaryota</taxon>
        <taxon>Metazoa</taxon>
        <taxon>Spiralia</taxon>
        <taxon>Lophotrochozoa</taxon>
        <taxon>Platyhelminthes</taxon>
        <taxon>Trematoda</taxon>
        <taxon>Digenea</taxon>
        <taxon>Plagiorchiida</taxon>
        <taxon>Echinostomata</taxon>
        <taxon>Echinostomatoidea</taxon>
        <taxon>Fasciolidae</taxon>
        <taxon>Fasciola</taxon>
    </lineage>
</organism>
<dbReference type="Gene3D" id="3.40.50.300">
    <property type="entry name" value="P-loop containing nucleotide triphosphate hydrolases"/>
    <property type="match status" value="1"/>
</dbReference>
<keyword evidence="3" id="KW-0418">Kinase</keyword>
<dbReference type="Pfam" id="PF00406">
    <property type="entry name" value="ADK"/>
    <property type="match status" value="1"/>
</dbReference>
<sequence>MTTDGNVEMSTVLNAKGTLSSRSILDLNNQMKYDEENNSNAITLPDSKEETTQNTRNVPMFVILGKPSVGKSKLAQRLCEVWRCEYVNATKIIRDNISMKTPLGLKLRDVMKNGFDLDDDTVFKLVIEKLNSDECTENGYILDDFPTYSQKERTILNQLNALLLLKNRVNCFIHIKVPDDKHRLWWEMKRIDPETGDMYELIGSPGERRGQLVPFLISQTYQPRKMTPVNVNLEDRLLIRHEELSQCIDEHFRFHNQVVLPSFETFFENMDGIPLVTLEGCAEHSTLFESTIMALYECSDKTILGSLDLFGEFTEEDVNETDKETRTVNMQRKSKWQRLRERCPCGTPTKG</sequence>
<keyword evidence="2" id="KW-0547">Nucleotide-binding</keyword>
<name>A0A504Y380_FASGI</name>
<dbReference type="EMBL" id="SUNJ01015207">
    <property type="protein sequence ID" value="TPP55932.1"/>
    <property type="molecule type" value="Genomic_DNA"/>
</dbReference>
<protein>
    <recommendedName>
        <fullName evidence="6">Adenylate kinase</fullName>
    </recommendedName>
</protein>
<dbReference type="InterPro" id="IPR000850">
    <property type="entry name" value="Adenylat/UMP-CMP_kin"/>
</dbReference>
<keyword evidence="5" id="KW-1185">Reference proteome</keyword>
<dbReference type="SUPFAM" id="SSF52540">
    <property type="entry name" value="P-loop containing nucleoside triphosphate hydrolases"/>
    <property type="match status" value="1"/>
</dbReference>
<dbReference type="GO" id="GO:0019205">
    <property type="term" value="F:nucleobase-containing compound kinase activity"/>
    <property type="evidence" value="ECO:0007669"/>
    <property type="project" value="InterPro"/>
</dbReference>
<evidence type="ECO:0000256" key="3">
    <source>
        <dbReference type="ARBA" id="ARBA00022777"/>
    </source>
</evidence>
<dbReference type="OrthoDB" id="439792at2759"/>
<evidence type="ECO:0000313" key="4">
    <source>
        <dbReference type="EMBL" id="TPP55932.1"/>
    </source>
</evidence>